<protein>
    <submittedName>
        <fullName evidence="2">Pleckstrin homology-like domain family B member 2</fullName>
    </submittedName>
</protein>
<name>A0A1I7XS56_HETBA</name>
<evidence type="ECO:0000313" key="1">
    <source>
        <dbReference type="Proteomes" id="UP000095283"/>
    </source>
</evidence>
<organism evidence="1 2">
    <name type="scientific">Heterorhabditis bacteriophora</name>
    <name type="common">Entomopathogenic nematode worm</name>
    <dbReference type="NCBI Taxonomy" id="37862"/>
    <lineage>
        <taxon>Eukaryota</taxon>
        <taxon>Metazoa</taxon>
        <taxon>Ecdysozoa</taxon>
        <taxon>Nematoda</taxon>
        <taxon>Chromadorea</taxon>
        <taxon>Rhabditida</taxon>
        <taxon>Rhabditina</taxon>
        <taxon>Rhabditomorpha</taxon>
        <taxon>Strongyloidea</taxon>
        <taxon>Heterorhabditidae</taxon>
        <taxon>Heterorhabditis</taxon>
    </lineage>
</organism>
<evidence type="ECO:0000313" key="2">
    <source>
        <dbReference type="WBParaSite" id="Hba_20157"/>
    </source>
</evidence>
<dbReference type="AlphaFoldDB" id="A0A1I7XS56"/>
<accession>A0A1I7XS56</accession>
<reference evidence="2" key="1">
    <citation type="submission" date="2016-11" db="UniProtKB">
        <authorList>
            <consortium name="WormBaseParasite"/>
        </authorList>
    </citation>
    <scope>IDENTIFICATION</scope>
</reference>
<proteinExistence type="predicted"/>
<sequence>MGNRSSSHYPPAPWIHGSYPGLCSEGKRGLSGQPGAYTESYLPHPSLHKSMVSLNADSGYMTSPGDSDRMRMRGSRMSLNHMELDRTVVVHDAKTLKKLEKIEKKQKKLFKKMGAQLAPRVVPMAYALHPSHYPGPAQMYGRAISYDDLHR</sequence>
<dbReference type="Proteomes" id="UP000095283">
    <property type="component" value="Unplaced"/>
</dbReference>
<keyword evidence="1" id="KW-1185">Reference proteome</keyword>
<dbReference type="WBParaSite" id="Hba_20157">
    <property type="protein sequence ID" value="Hba_20157"/>
    <property type="gene ID" value="Hba_20157"/>
</dbReference>